<dbReference type="Proteomes" id="UP000886523">
    <property type="component" value="Unassembled WGS sequence"/>
</dbReference>
<sequence>MQTAPQMSRITQPQYPAPATASAGYYKILDQNLSPAHDESVNTPQMKTANNHMNRAINDTPLEGLEPRPPTRVDEPHTHCGRSRCQKLPHQLPLNVPEWDQKDDRATCLWDVRHLETIPLSFTGGGEDHDEDWENLDPVLNGVLHVDVPMDVLVKGIRRGSSGTLRIVEGLTLFVEKCGLNPVYFGTKLQCLVEAMEVQIKLETTNAMSDKIMAQEVTPPPNPSFNLQDGCDEDGEDGDDTADIQCQRCKFWNDEIDEVVEMFCQFEEMKHRNPWNAYLNLLKAKDEFVLKSEAHNSYAKLKNNMGRSDTEAWAAEMEHLMSELCGSKTAVGKKKGESGGDVVKLMEQTQCWWNADGKTLLNTGIHTFYMMVSNMASLSAAHSQNTSSMNSPQMELWYKSHFDPTQHIGDVYKYILAQQLWSKEVEALEEGESHQQHIMETQDMHHMKAACAQRMHKLLGPYMPAKVKVMKWMEIPKLLRLNQLQLEGLPTVDEFPLFVI</sequence>
<protein>
    <submittedName>
        <fullName evidence="2">Uncharacterized protein</fullName>
    </submittedName>
</protein>
<name>A0A9P6E1X5_9AGAM</name>
<evidence type="ECO:0000256" key="1">
    <source>
        <dbReference type="SAM" id="MobiDB-lite"/>
    </source>
</evidence>
<keyword evidence="3" id="KW-1185">Reference proteome</keyword>
<evidence type="ECO:0000313" key="2">
    <source>
        <dbReference type="EMBL" id="KAF9520043.1"/>
    </source>
</evidence>
<evidence type="ECO:0000313" key="3">
    <source>
        <dbReference type="Proteomes" id="UP000886523"/>
    </source>
</evidence>
<gene>
    <name evidence="2" type="ORF">BS47DRAFT_1357776</name>
</gene>
<organism evidence="2 3">
    <name type="scientific">Hydnum rufescens UP504</name>
    <dbReference type="NCBI Taxonomy" id="1448309"/>
    <lineage>
        <taxon>Eukaryota</taxon>
        <taxon>Fungi</taxon>
        <taxon>Dikarya</taxon>
        <taxon>Basidiomycota</taxon>
        <taxon>Agaricomycotina</taxon>
        <taxon>Agaricomycetes</taxon>
        <taxon>Cantharellales</taxon>
        <taxon>Hydnaceae</taxon>
        <taxon>Hydnum</taxon>
    </lineage>
</organism>
<comment type="caution">
    <text evidence="2">The sequence shown here is derived from an EMBL/GenBank/DDBJ whole genome shotgun (WGS) entry which is preliminary data.</text>
</comment>
<proteinExistence type="predicted"/>
<reference evidence="2" key="1">
    <citation type="journal article" date="2020" name="Nat. Commun.">
        <title>Large-scale genome sequencing of mycorrhizal fungi provides insights into the early evolution of symbiotic traits.</title>
        <authorList>
            <person name="Miyauchi S."/>
            <person name="Kiss E."/>
            <person name="Kuo A."/>
            <person name="Drula E."/>
            <person name="Kohler A."/>
            <person name="Sanchez-Garcia M."/>
            <person name="Morin E."/>
            <person name="Andreopoulos B."/>
            <person name="Barry K.W."/>
            <person name="Bonito G."/>
            <person name="Buee M."/>
            <person name="Carver A."/>
            <person name="Chen C."/>
            <person name="Cichocki N."/>
            <person name="Clum A."/>
            <person name="Culley D."/>
            <person name="Crous P.W."/>
            <person name="Fauchery L."/>
            <person name="Girlanda M."/>
            <person name="Hayes R.D."/>
            <person name="Keri Z."/>
            <person name="LaButti K."/>
            <person name="Lipzen A."/>
            <person name="Lombard V."/>
            <person name="Magnuson J."/>
            <person name="Maillard F."/>
            <person name="Murat C."/>
            <person name="Nolan M."/>
            <person name="Ohm R.A."/>
            <person name="Pangilinan J."/>
            <person name="Pereira M.F."/>
            <person name="Perotto S."/>
            <person name="Peter M."/>
            <person name="Pfister S."/>
            <person name="Riley R."/>
            <person name="Sitrit Y."/>
            <person name="Stielow J.B."/>
            <person name="Szollosi G."/>
            <person name="Zifcakova L."/>
            <person name="Stursova M."/>
            <person name="Spatafora J.W."/>
            <person name="Tedersoo L."/>
            <person name="Vaario L.M."/>
            <person name="Yamada A."/>
            <person name="Yan M."/>
            <person name="Wang P."/>
            <person name="Xu J."/>
            <person name="Bruns T."/>
            <person name="Baldrian P."/>
            <person name="Vilgalys R."/>
            <person name="Dunand C."/>
            <person name="Henrissat B."/>
            <person name="Grigoriev I.V."/>
            <person name="Hibbett D."/>
            <person name="Nagy L.G."/>
            <person name="Martin F.M."/>
        </authorList>
    </citation>
    <scope>NUCLEOTIDE SEQUENCE</scope>
    <source>
        <strain evidence="2">UP504</strain>
    </source>
</reference>
<dbReference type="EMBL" id="MU128914">
    <property type="protein sequence ID" value="KAF9520043.1"/>
    <property type="molecule type" value="Genomic_DNA"/>
</dbReference>
<feature type="region of interest" description="Disordered" evidence="1">
    <location>
        <begin position="60"/>
        <end position="84"/>
    </location>
</feature>
<feature type="compositionally biased region" description="Basic and acidic residues" evidence="1">
    <location>
        <begin position="65"/>
        <end position="78"/>
    </location>
</feature>
<accession>A0A9P6E1X5</accession>
<dbReference type="AlphaFoldDB" id="A0A9P6E1X5"/>